<evidence type="ECO:0000259" key="14">
    <source>
        <dbReference type="Pfam" id="PF08263"/>
    </source>
</evidence>
<dbReference type="FunFam" id="3.80.10.10:FF:000095">
    <property type="entry name" value="LRR receptor-like serine/threonine-protein kinase GSO1"/>
    <property type="match status" value="2"/>
</dbReference>
<protein>
    <submittedName>
        <fullName evidence="15">Receptor-like protein 34</fullName>
    </submittedName>
</protein>
<evidence type="ECO:0000256" key="1">
    <source>
        <dbReference type="ARBA" id="ARBA00004251"/>
    </source>
</evidence>
<evidence type="ECO:0000256" key="3">
    <source>
        <dbReference type="ARBA" id="ARBA00022475"/>
    </source>
</evidence>
<dbReference type="SUPFAM" id="SSF52047">
    <property type="entry name" value="RNI-like"/>
    <property type="match status" value="2"/>
</dbReference>
<dbReference type="InterPro" id="IPR003591">
    <property type="entry name" value="Leu-rich_rpt_typical-subtyp"/>
</dbReference>
<reference evidence="15 16" key="1">
    <citation type="submission" date="2018-09" db="EMBL/GenBank/DDBJ databases">
        <title>A high-quality reference genome of wild soybean provides a powerful tool to mine soybean genomes.</title>
        <authorList>
            <person name="Xie M."/>
            <person name="Chung C.Y.L."/>
            <person name="Li M.-W."/>
            <person name="Wong F.-L."/>
            <person name="Chan T.-F."/>
            <person name="Lam H.-M."/>
        </authorList>
    </citation>
    <scope>NUCLEOTIDE SEQUENCE [LARGE SCALE GENOMIC DNA]</scope>
    <source>
        <strain evidence="16">cv. W05</strain>
        <tissue evidence="15">Hypocotyl of etiolated seedlings</tissue>
    </source>
</reference>
<dbReference type="PROSITE" id="PS51450">
    <property type="entry name" value="LRR"/>
    <property type="match status" value="3"/>
</dbReference>
<evidence type="ECO:0000313" key="16">
    <source>
        <dbReference type="Proteomes" id="UP000289340"/>
    </source>
</evidence>
<evidence type="ECO:0000256" key="5">
    <source>
        <dbReference type="ARBA" id="ARBA00022692"/>
    </source>
</evidence>
<dbReference type="EMBL" id="QZWG01000016">
    <property type="protein sequence ID" value="RZB61440.1"/>
    <property type="molecule type" value="Genomic_DNA"/>
</dbReference>
<keyword evidence="4" id="KW-0433">Leucine-rich repeat</keyword>
<evidence type="ECO:0000313" key="15">
    <source>
        <dbReference type="EMBL" id="RZB61440.1"/>
    </source>
</evidence>
<evidence type="ECO:0000256" key="7">
    <source>
        <dbReference type="ARBA" id="ARBA00022737"/>
    </source>
</evidence>
<keyword evidence="6 13" id="KW-0732">Signal</keyword>
<dbReference type="Pfam" id="PF00560">
    <property type="entry name" value="LRR_1"/>
    <property type="match status" value="19"/>
</dbReference>
<keyword evidence="16" id="KW-1185">Reference proteome</keyword>
<feature type="domain" description="Leucine-rich repeat-containing N-terminal plant-type" evidence="14">
    <location>
        <begin position="28"/>
        <end position="83"/>
    </location>
</feature>
<dbReference type="InterPro" id="IPR001611">
    <property type="entry name" value="Leu-rich_rpt"/>
</dbReference>
<dbReference type="FunFam" id="3.80.10.10:FF:001166">
    <property type="entry name" value="Cf2-like protein"/>
    <property type="match status" value="1"/>
</dbReference>
<dbReference type="InterPro" id="IPR046956">
    <property type="entry name" value="RLP23-like"/>
</dbReference>
<keyword evidence="8 12" id="KW-1133">Transmembrane helix</keyword>
<dbReference type="InterPro" id="IPR032675">
    <property type="entry name" value="LRR_dom_sf"/>
</dbReference>
<evidence type="ECO:0000256" key="12">
    <source>
        <dbReference type="SAM" id="Phobius"/>
    </source>
</evidence>
<feature type="transmembrane region" description="Helical" evidence="12">
    <location>
        <begin position="1937"/>
        <end position="1957"/>
    </location>
</feature>
<dbReference type="Pfam" id="PF12799">
    <property type="entry name" value="LRR_4"/>
    <property type="match status" value="1"/>
</dbReference>
<dbReference type="SMART" id="SM00365">
    <property type="entry name" value="LRR_SD22"/>
    <property type="match status" value="14"/>
</dbReference>
<accession>A0A445GJP1</accession>
<dbReference type="PANTHER" id="PTHR48061:SF46">
    <property type="entry name" value="LEUCINE-RICH REPEAT-CONTAINING N-TERMINAL PLANT-TYPE DOMAIN-CONTAINING PROTEIN"/>
    <property type="match status" value="1"/>
</dbReference>
<feature type="signal peptide" evidence="13">
    <location>
        <begin position="1"/>
        <end position="24"/>
    </location>
</feature>
<dbReference type="PRINTS" id="PR00019">
    <property type="entry name" value="LEURICHRPT"/>
</dbReference>
<dbReference type="PANTHER" id="PTHR48061">
    <property type="entry name" value="LEUCINE-RICH REPEAT RECEPTOR PROTEIN KINASE EMS1-LIKE-RELATED"/>
    <property type="match status" value="1"/>
</dbReference>
<dbReference type="Proteomes" id="UP000289340">
    <property type="component" value="Chromosome 16"/>
</dbReference>
<evidence type="ECO:0000256" key="10">
    <source>
        <dbReference type="ARBA" id="ARBA00023170"/>
    </source>
</evidence>
<dbReference type="Pfam" id="PF08263">
    <property type="entry name" value="LRRNT_2"/>
    <property type="match status" value="2"/>
</dbReference>
<evidence type="ECO:0000256" key="8">
    <source>
        <dbReference type="ARBA" id="ARBA00022989"/>
    </source>
</evidence>
<dbReference type="SMART" id="SM00369">
    <property type="entry name" value="LRR_TYP"/>
    <property type="match status" value="27"/>
</dbReference>
<sequence>MESWMWCFLLCSHLLILYFSPSHSLCHPHDSFALLQFKNSFTINTSYDHYEYPYYYHKCDTGYSKTTTWEIGGDCCSWAGVTCHPISGHVTQLDLSCSGLVGNIHSNSTLFHLSHLHSLNLAFNHFNHSHLSSLFGGFVSLTHLNLSSSDFEGDIPSQISHLSKLVSLDLSYNMLKWKEDTWKRLLQNATVLRVLLLDETDMSSTSIRTLNMSSSLVTLSLRWTWLRGKLTDGILCLPNLQHLDLAYNWDIQGQLPKVSCSTASLGFLDLSGCGLQGSIPPSFSNLTLLTSLDLSSNHLNGSIPSSLLILPRLTFLNLNNNQLSGQIPDVFHQSNNFHELDLSNNKIEAELPSTLSNLQHLILLDLSHNKFIGQIPDVFARLNKLNTLYLGGNNFGGQIPSSLFGLTQLSELDCSNNKLEGPLPNNITGFSSLTWLRLYGNLLNGTIPSWCLSLPSLTTLDLSGNQFTGLPVHLSTISSYSLGILYLSYNKLQGNIPESIFSLVNLTLLDLSSNNFSGSVHFRLFSKLQILENLDLSQNDQLSLNLKSNVNYSFSSLRSLDLSSMDLTEFPKLSGKVPNLMFIYLSNNKLKVLTQSLVASLPQFAIQMLNLSHNRLTGTIPQCLANSSSLQVLDLQLNKLHGTLPSTFPKDCGLRTLDLNGNQLLEGFLPESLSNCIYLEVLDLGNNQIKDVFPHWLQTLQYLEVLVLRANKLYGPIACLKTKHGFPSLVIFYVSSNNFSGPIPKAYIKKFEAMKNVVLDAYSQYMEVSLNFSYYGPNYADSVTITTKAITMTMDRIRNDFVSIDLSQNRFEGEIPSVIGELHSLRGLNLSHNRLIGPIPQSMGNLKNLESLDLSSNMLTGRIPTELTNLNFLEVLNLSNNHLVGEIPQGKMFGTFSNDSYEGNLGLCGLPLTTECSKGPEQHSPPSTTFRREPGFGFGWKPVAIGYGCGVVFGVGMGCCVLLIGKPQWLVRMVGGQLNKKRDMALEAEIVQGTRTWENGTDCCSWAGVTCHPISGHVTDLDLSCSRLYGNIHPNSTLFHLSHLHSLNLAFNHFNYSHLSSLFGGFVSLTHLNLSGTYFEGDIPSQISHLSKLVSLDLSYNGLKWKEDTWKRLLQNATVLRVLVFDYGTDMSSISIRTLNMSSSLVTLSLGWTWLRGNLTDGILCLPNLQHLDLSFNSDLEGQLPEVDRWHSLDFLDLSGCGFQGSIPPSFSNLIHLTSLDLSGNHFNGPIPPSFSNLIHLTSLDLSYNNLNGSIPPSFSNLTHLTFLDLSFNNLNGSIPPSFSNLIHLTYLELSNNNLNGSIPSSLLTLPRLNFLYLHNNQLSGQIPDVFPQSNRFYELDLGYNKIEGELPSTLSNLQHLIHLDLSYNKLDGPLPNNITGFSNLTSLWLYENLLNGTIPSWCLSLPSLVVLDLSGNQFYGHISAISSYSLERLFLSHNKLQGSIPESIFSLVNLTYLDLSSNNLSGSVNFHHFSKLQNLEVLYLSQNDQLSLNFKSNVKYNFSNLWRLDLSSMGLTEFPKLSGKVPFLEALDLSNNKLKGRVPNWLHDTNSSLYLLDLSHNLLTQSLDQFSWNQQLVYLNLRFNSITGGLSSSICNATAIEILNLSHNKLTGTIPQCLANSSFLQVLDLQLNKLHGTLPNTFAKDCSLKTLDLNGNQLLEGFLPESLSNCTNLEVLDLGNNQIKDVFPHWLQTLPELKVLVLRANKLYGPIASLKIKHGFPRLVIFDVSSNNFSGPIPKAYIQKFEAMKNVVIDTDLQYMEISIGGDKSKYNDSVTITTKAITMTMDKIPKGFVSIDLSENGFQGEIPNSIGELHALKGMNLSHNRLIGPIPQSMGNLRNLESLDLSSNMLTGGIPTELTNLNFLEVLNLSNNHLAGEIPRAQQFGTFSNDSYEGNSGLCGLPLTIKCSKDPEQHSPPSTTLRREGGFGFGWKPVAIGYGCGMVFGVGMGCCVLLIGKPQWLVRMVGGQLNKKVKRKTRMRSNENGSRMN</sequence>
<comment type="similarity">
    <text evidence="2">Belongs to the RLP family.</text>
</comment>
<evidence type="ECO:0000256" key="6">
    <source>
        <dbReference type="ARBA" id="ARBA00022729"/>
    </source>
</evidence>
<dbReference type="SUPFAM" id="SSF52058">
    <property type="entry name" value="L domain-like"/>
    <property type="match status" value="5"/>
</dbReference>
<dbReference type="FunFam" id="3.80.10.10:FF:002792">
    <property type="entry name" value="Predicted protein"/>
    <property type="match status" value="1"/>
</dbReference>
<keyword evidence="5 12" id="KW-0812">Transmembrane</keyword>
<dbReference type="Pfam" id="PF13855">
    <property type="entry name" value="LRR_8"/>
    <property type="match status" value="6"/>
</dbReference>
<proteinExistence type="inferred from homology"/>
<keyword evidence="9 12" id="KW-0472">Membrane</keyword>
<name>A0A445GJP1_GLYSO</name>
<dbReference type="InterPro" id="IPR013210">
    <property type="entry name" value="LRR_N_plant-typ"/>
</dbReference>
<dbReference type="FunFam" id="3.80.10.10:FF:000111">
    <property type="entry name" value="LRR receptor-like serine/threonine-protein kinase ERECTA"/>
    <property type="match status" value="1"/>
</dbReference>
<comment type="subcellular location">
    <subcellularLocation>
        <location evidence="1">Cell membrane</location>
        <topology evidence="1">Single-pass type I membrane protein</topology>
    </subcellularLocation>
</comment>
<evidence type="ECO:0000256" key="2">
    <source>
        <dbReference type="ARBA" id="ARBA00009592"/>
    </source>
</evidence>
<evidence type="ECO:0000256" key="9">
    <source>
        <dbReference type="ARBA" id="ARBA00023136"/>
    </source>
</evidence>
<dbReference type="SMART" id="SM00364">
    <property type="entry name" value="LRR_BAC"/>
    <property type="match status" value="8"/>
</dbReference>
<evidence type="ECO:0000256" key="11">
    <source>
        <dbReference type="ARBA" id="ARBA00023180"/>
    </source>
</evidence>
<keyword evidence="7" id="KW-0677">Repeat</keyword>
<evidence type="ECO:0000256" key="4">
    <source>
        <dbReference type="ARBA" id="ARBA00022614"/>
    </source>
</evidence>
<comment type="caution">
    <text evidence="15">The sequence shown here is derived from an EMBL/GenBank/DDBJ whole genome shotgun (WGS) entry which is preliminary data.</text>
</comment>
<dbReference type="InterPro" id="IPR025875">
    <property type="entry name" value="Leu-rich_rpt_4"/>
</dbReference>
<keyword evidence="11" id="KW-0325">Glycoprotein</keyword>
<feature type="chain" id="PRO_5019460673" evidence="13">
    <location>
        <begin position="25"/>
        <end position="1991"/>
    </location>
</feature>
<dbReference type="Gene3D" id="3.80.10.10">
    <property type="entry name" value="Ribonuclease Inhibitor"/>
    <property type="match status" value="11"/>
</dbReference>
<feature type="domain" description="Leucine-rich repeat-containing N-terminal plant-type" evidence="14">
    <location>
        <begin position="995"/>
        <end position="1011"/>
    </location>
</feature>
<gene>
    <name evidence="15" type="ORF">D0Y65_043950</name>
</gene>
<keyword evidence="10 15" id="KW-0675">Receptor</keyword>
<organism evidence="15 16">
    <name type="scientific">Glycine soja</name>
    <name type="common">Wild soybean</name>
    <dbReference type="NCBI Taxonomy" id="3848"/>
    <lineage>
        <taxon>Eukaryota</taxon>
        <taxon>Viridiplantae</taxon>
        <taxon>Streptophyta</taxon>
        <taxon>Embryophyta</taxon>
        <taxon>Tracheophyta</taxon>
        <taxon>Spermatophyta</taxon>
        <taxon>Magnoliopsida</taxon>
        <taxon>eudicotyledons</taxon>
        <taxon>Gunneridae</taxon>
        <taxon>Pentapetalae</taxon>
        <taxon>rosids</taxon>
        <taxon>fabids</taxon>
        <taxon>Fabales</taxon>
        <taxon>Fabaceae</taxon>
        <taxon>Papilionoideae</taxon>
        <taxon>50 kb inversion clade</taxon>
        <taxon>NPAAA clade</taxon>
        <taxon>indigoferoid/millettioid clade</taxon>
        <taxon>Phaseoleae</taxon>
        <taxon>Glycine</taxon>
        <taxon>Glycine subgen. Soja</taxon>
    </lineage>
</organism>
<keyword evidence="3" id="KW-1003">Cell membrane</keyword>
<dbReference type="GO" id="GO:0005886">
    <property type="term" value="C:plasma membrane"/>
    <property type="evidence" value="ECO:0007669"/>
    <property type="project" value="UniProtKB-SubCell"/>
</dbReference>
<evidence type="ECO:0000256" key="13">
    <source>
        <dbReference type="SAM" id="SignalP"/>
    </source>
</evidence>
<dbReference type="FunFam" id="3.80.10.10:FF:000213">
    <property type="entry name" value="Tyrosine-sulfated glycopeptide receptor 1"/>
    <property type="match status" value="1"/>
</dbReference>